<dbReference type="RefSeq" id="WP_077925225.1">
    <property type="nucleotide sequence ID" value="NZ_BAABKE010000003.1"/>
</dbReference>
<dbReference type="EMBL" id="BAABKE010000003">
    <property type="protein sequence ID" value="GAA5097848.1"/>
    <property type="molecule type" value="Genomic_DNA"/>
</dbReference>
<reference evidence="4" key="1">
    <citation type="journal article" date="2019" name="Int. J. Syst. Evol. Microbiol.">
        <title>The Global Catalogue of Microorganisms (GCM) 10K type strain sequencing project: providing services to taxonomists for standard genome sequencing and annotation.</title>
        <authorList>
            <consortium name="The Broad Institute Genomics Platform"/>
            <consortium name="The Broad Institute Genome Sequencing Center for Infectious Disease"/>
            <person name="Wu L."/>
            <person name="Ma J."/>
        </authorList>
    </citation>
    <scope>NUCLEOTIDE SEQUENCE [LARGE SCALE GENOMIC DNA]</scope>
    <source>
        <strain evidence="4">JCM 18424</strain>
    </source>
</reference>
<comment type="caution">
    <text evidence="3">The sequence shown here is derived from an EMBL/GenBank/DDBJ whole genome shotgun (WGS) entry which is preliminary data.</text>
</comment>
<protein>
    <submittedName>
        <fullName evidence="3">SAM-dependent methyltransferase</fullName>
    </submittedName>
</protein>
<dbReference type="PANTHER" id="PTHR12049:SF7">
    <property type="entry name" value="PROTEIN ARGININE METHYLTRANSFERASE NDUFAF7, MITOCHONDRIAL"/>
    <property type="match status" value="1"/>
</dbReference>
<sequence length="395" mass="44620">MKVELDLPELTDDERAHSARLAHLLVEKIKINGSIPFSEYFAECLYHPELGYYTGALPKFGRSGDFVTAPMISQYFSFCLANQIAEILALCKSPSIMEVGAGTGVMATDILTQLKKINALPEHYYIIEISPVLRERQRESIAKAHPDLIDRVMWLNEPPKEAWQGCIIGNEIVDALPVERFTIQDGKAYYADVGYDESTAQFITVAHRQDDQLIQFMAQLAKENIILPDGYVSEFCPIVKTWLADLTKTLAKGAVLMVDYGYSRRQYYMQERVEGTLIAHFKHRVHNSWELFQGLQDLTANVDFTLLAEAGLEADLDFLGYTSQAYFLYGNGLEGMLTEAKAQISDEMAWYKIAQAIQILVLPAEMGERFKVLALGRNIEIEPQGFALYDMSQQL</sequence>
<evidence type="ECO:0000256" key="1">
    <source>
        <dbReference type="ARBA" id="ARBA00022603"/>
    </source>
</evidence>
<dbReference type="GO" id="GO:0032259">
    <property type="term" value="P:methylation"/>
    <property type="evidence" value="ECO:0007669"/>
    <property type="project" value="UniProtKB-KW"/>
</dbReference>
<dbReference type="InterPro" id="IPR003788">
    <property type="entry name" value="NDUFAF7"/>
</dbReference>
<keyword evidence="2" id="KW-0808">Transferase</keyword>
<name>A0ABP9MQC7_9GAMM</name>
<dbReference type="PANTHER" id="PTHR12049">
    <property type="entry name" value="PROTEIN ARGININE METHYLTRANSFERASE NDUFAF7, MITOCHONDRIAL"/>
    <property type="match status" value="1"/>
</dbReference>
<dbReference type="InterPro" id="IPR029063">
    <property type="entry name" value="SAM-dependent_MTases_sf"/>
</dbReference>
<evidence type="ECO:0000313" key="4">
    <source>
        <dbReference type="Proteomes" id="UP001500631"/>
    </source>
</evidence>
<gene>
    <name evidence="3" type="ORF">GCM10023338_09620</name>
</gene>
<evidence type="ECO:0000256" key="2">
    <source>
        <dbReference type="ARBA" id="ARBA00022679"/>
    </source>
</evidence>
<accession>A0ABP9MQC7</accession>
<keyword evidence="1 3" id="KW-0489">Methyltransferase</keyword>
<evidence type="ECO:0000313" key="3">
    <source>
        <dbReference type="EMBL" id="GAA5097848.1"/>
    </source>
</evidence>
<dbReference type="Gene3D" id="3.40.50.12710">
    <property type="match status" value="1"/>
</dbReference>
<proteinExistence type="predicted"/>
<dbReference type="Proteomes" id="UP001500631">
    <property type="component" value="Unassembled WGS sequence"/>
</dbReference>
<keyword evidence="4" id="KW-1185">Reference proteome</keyword>
<dbReference type="SUPFAM" id="SSF53335">
    <property type="entry name" value="S-adenosyl-L-methionine-dependent methyltransferases"/>
    <property type="match status" value="1"/>
</dbReference>
<dbReference type="GO" id="GO:0008168">
    <property type="term" value="F:methyltransferase activity"/>
    <property type="evidence" value="ECO:0007669"/>
    <property type="project" value="UniProtKB-KW"/>
</dbReference>
<organism evidence="3 4">
    <name type="scientific">Wohlfahrtiimonas larvae</name>
    <dbReference type="NCBI Taxonomy" id="1157986"/>
    <lineage>
        <taxon>Bacteria</taxon>
        <taxon>Pseudomonadati</taxon>
        <taxon>Pseudomonadota</taxon>
        <taxon>Gammaproteobacteria</taxon>
        <taxon>Cardiobacteriales</taxon>
        <taxon>Ignatzschineriaceae</taxon>
        <taxon>Wohlfahrtiimonas</taxon>
    </lineage>
</organism>
<dbReference type="Pfam" id="PF02636">
    <property type="entry name" value="Methyltransf_28"/>
    <property type="match status" value="1"/>
</dbReference>
<dbReference type="InterPro" id="IPR038375">
    <property type="entry name" value="NDUFAF7_sf"/>
</dbReference>